<evidence type="ECO:0000256" key="1">
    <source>
        <dbReference type="ARBA" id="ARBA00001436"/>
    </source>
</evidence>
<comment type="subcellular location">
    <subcellularLocation>
        <location evidence="2">Cytoplasm</location>
    </subcellularLocation>
</comment>
<dbReference type="GO" id="GO:0008074">
    <property type="term" value="C:guanylate cyclase complex, soluble"/>
    <property type="evidence" value="ECO:0007669"/>
    <property type="project" value="TreeGrafter"/>
</dbReference>
<dbReference type="Gene3D" id="3.30.450.260">
    <property type="entry name" value="Haem NO binding associated domain"/>
    <property type="match status" value="1"/>
</dbReference>
<dbReference type="Pfam" id="PF00211">
    <property type="entry name" value="Guanylate_cyc"/>
    <property type="match status" value="1"/>
</dbReference>
<keyword evidence="4" id="KW-0963">Cytoplasm</keyword>
<reference evidence="12 13" key="1">
    <citation type="submission" date="2014-03" db="EMBL/GenBank/DDBJ databases">
        <title>Draft genome of the hookworm Oesophagostomum dentatum.</title>
        <authorList>
            <person name="Mitreva M."/>
        </authorList>
    </citation>
    <scope>NUCLEOTIDE SEQUENCE [LARGE SCALE GENOMIC DNA]</scope>
    <source>
        <strain evidence="12 13">OD-Hann</strain>
    </source>
</reference>
<dbReference type="GO" id="GO:0070482">
    <property type="term" value="P:response to oxygen levels"/>
    <property type="evidence" value="ECO:0007669"/>
    <property type="project" value="TreeGrafter"/>
</dbReference>
<evidence type="ECO:0000256" key="2">
    <source>
        <dbReference type="ARBA" id="ARBA00004496"/>
    </source>
</evidence>
<evidence type="ECO:0000256" key="3">
    <source>
        <dbReference type="ARBA" id="ARBA00012202"/>
    </source>
</evidence>
<dbReference type="Pfam" id="PF07701">
    <property type="entry name" value="HNOBA"/>
    <property type="match status" value="1"/>
</dbReference>
<proteinExistence type="inferred from homology"/>
<evidence type="ECO:0000256" key="5">
    <source>
        <dbReference type="ARBA" id="ARBA00022741"/>
    </source>
</evidence>
<organism evidence="12 13">
    <name type="scientific">Oesophagostomum dentatum</name>
    <name type="common">Nodular worm</name>
    <dbReference type="NCBI Taxonomy" id="61180"/>
    <lineage>
        <taxon>Eukaryota</taxon>
        <taxon>Metazoa</taxon>
        <taxon>Ecdysozoa</taxon>
        <taxon>Nematoda</taxon>
        <taxon>Chromadorea</taxon>
        <taxon>Rhabditida</taxon>
        <taxon>Rhabditina</taxon>
        <taxon>Rhabditomorpha</taxon>
        <taxon>Strongyloidea</taxon>
        <taxon>Strongylidae</taxon>
        <taxon>Oesophagostomum</taxon>
    </lineage>
</organism>
<dbReference type="InterPro" id="IPR018297">
    <property type="entry name" value="A/G_cyclase_CS"/>
</dbReference>
<dbReference type="InterPro" id="IPR029787">
    <property type="entry name" value="Nucleotide_cyclase"/>
</dbReference>
<name>A0A0B1T020_OESDE</name>
<dbReference type="InterPro" id="IPR001054">
    <property type="entry name" value="A/G_cyclase"/>
</dbReference>
<evidence type="ECO:0000259" key="11">
    <source>
        <dbReference type="PROSITE" id="PS50125"/>
    </source>
</evidence>
<evidence type="ECO:0000256" key="6">
    <source>
        <dbReference type="ARBA" id="ARBA00023134"/>
    </source>
</evidence>
<keyword evidence="13" id="KW-1185">Reference proteome</keyword>
<dbReference type="GO" id="GO:0004383">
    <property type="term" value="F:guanylate cyclase activity"/>
    <property type="evidence" value="ECO:0007669"/>
    <property type="project" value="UniProtKB-EC"/>
</dbReference>
<dbReference type="PROSITE" id="PS50125">
    <property type="entry name" value="GUANYLATE_CYCLASE_2"/>
    <property type="match status" value="1"/>
</dbReference>
<dbReference type="Gene3D" id="3.30.70.1230">
    <property type="entry name" value="Nucleotide cyclase"/>
    <property type="match status" value="1"/>
</dbReference>
<gene>
    <name evidence="12" type="ORF">OESDEN_11092</name>
</gene>
<keyword evidence="7 9" id="KW-0456">Lyase</keyword>
<comment type="catalytic activity">
    <reaction evidence="1">
        <text>GTP = 3',5'-cyclic GMP + diphosphate</text>
        <dbReference type="Rhea" id="RHEA:13665"/>
        <dbReference type="ChEBI" id="CHEBI:33019"/>
        <dbReference type="ChEBI" id="CHEBI:37565"/>
        <dbReference type="ChEBI" id="CHEBI:57746"/>
        <dbReference type="EC" id="4.6.1.2"/>
    </reaction>
</comment>
<dbReference type="CDD" id="cd07302">
    <property type="entry name" value="CHD"/>
    <property type="match status" value="1"/>
</dbReference>
<evidence type="ECO:0000313" key="13">
    <source>
        <dbReference type="Proteomes" id="UP000053660"/>
    </source>
</evidence>
<dbReference type="OrthoDB" id="1890790at2759"/>
<evidence type="ECO:0000256" key="4">
    <source>
        <dbReference type="ARBA" id="ARBA00022490"/>
    </source>
</evidence>
<dbReference type="PANTHER" id="PTHR45655:SF13">
    <property type="entry name" value="SOLUBLE GUANYLATE CYCLASE GCY-32-RELATED"/>
    <property type="match status" value="1"/>
</dbReference>
<dbReference type="SMART" id="SM00044">
    <property type="entry name" value="CYCc"/>
    <property type="match status" value="1"/>
</dbReference>
<dbReference type="PANTHER" id="PTHR45655">
    <property type="entry name" value="GUANYLATE CYCLASE SOLUBLE SUBUNIT BETA-2"/>
    <property type="match status" value="1"/>
</dbReference>
<dbReference type="FunFam" id="3.30.450.260:FF:000002">
    <property type="entry name" value="guanylate cyclase soluble subunit alpha-2"/>
    <property type="match status" value="1"/>
</dbReference>
<dbReference type="FunFam" id="3.30.70.1230:FF:000007">
    <property type="entry name" value="Guanylate cyclase soluble subunit alpha-3"/>
    <property type="match status" value="1"/>
</dbReference>
<evidence type="ECO:0000313" key="12">
    <source>
        <dbReference type="EMBL" id="KHJ89097.1"/>
    </source>
</evidence>
<dbReference type="EC" id="4.6.1.2" evidence="3"/>
<feature type="domain" description="Guanylate cyclase" evidence="11">
    <location>
        <begin position="260"/>
        <end position="388"/>
    </location>
</feature>
<dbReference type="SUPFAM" id="SSF55073">
    <property type="entry name" value="Nucleotide cyclase"/>
    <property type="match status" value="1"/>
</dbReference>
<keyword evidence="8" id="KW-0141">cGMP biosynthesis</keyword>
<sequence>MKVQERKQEHLDAFVTEHVVFVISQVETGSGHPPKAISSKTEQFDSSVVRDIELLKSAITGSFPYHICFDKDLFIEHFGNYIRNAYPMAIRQETRVSDILELVHPEVPLSYESILAFKNSLFVFKMRGIGDIVHLKNDEVKPVLLKGSMIIIGNGNYILYVSSVYVTTVRELIERNLHISDMQRHDGTRDLIMLNQSRMSQVELNRKLEETTKSLKKMANELEIEKQKTDELLCELMPASIADALRQGRMVEASDFPDCTLLFTDIVTFTNICAKCTPYDVVTLLNDLYLRFDRLIGLHDVYKVETIGDAYMVVGGVPDPCDNHSERVLNVSIGLLMESKLVLSPITQKPIKIRVGVHAGPVVAGVVGMKMPRYCLFGDSVNVANKMEACGIPAKIHVSESAKTNALCTNQNFVFVDRGMTDIKGKGNMYTYFLERNDRKSVWELCARPRSGEQTIDGYLELHDLSIYQEDEPPVHMKNGVVKPKVKFQSYRILVVFTLTMQL</sequence>
<dbReference type="GO" id="GO:0005525">
    <property type="term" value="F:GTP binding"/>
    <property type="evidence" value="ECO:0007669"/>
    <property type="project" value="UniProtKB-KW"/>
</dbReference>
<dbReference type="EMBL" id="KN554745">
    <property type="protein sequence ID" value="KHJ89097.1"/>
    <property type="molecule type" value="Genomic_DNA"/>
</dbReference>
<comment type="similarity">
    <text evidence="9">Belongs to the adenylyl cyclase class-4/guanylyl cyclase family.</text>
</comment>
<evidence type="ECO:0000256" key="8">
    <source>
        <dbReference type="ARBA" id="ARBA00023293"/>
    </source>
</evidence>
<keyword evidence="5" id="KW-0547">Nucleotide-binding</keyword>
<dbReference type="GO" id="GO:0019934">
    <property type="term" value="P:cGMP-mediated signaling"/>
    <property type="evidence" value="ECO:0007669"/>
    <property type="project" value="TreeGrafter"/>
</dbReference>
<evidence type="ECO:0000256" key="9">
    <source>
        <dbReference type="RuleBase" id="RU000405"/>
    </source>
</evidence>
<dbReference type="PROSITE" id="PS00452">
    <property type="entry name" value="GUANYLATE_CYCLASE_1"/>
    <property type="match status" value="1"/>
</dbReference>
<keyword evidence="10" id="KW-0175">Coiled coil</keyword>
<feature type="coiled-coil region" evidence="10">
    <location>
        <begin position="201"/>
        <end position="235"/>
    </location>
</feature>
<protein>
    <recommendedName>
        <fullName evidence="3">guanylate cyclase</fullName>
        <ecNumber evidence="3">4.6.1.2</ecNumber>
    </recommendedName>
</protein>
<dbReference type="InterPro" id="IPR011645">
    <property type="entry name" value="HNOB_dom_associated"/>
</dbReference>
<dbReference type="Proteomes" id="UP000053660">
    <property type="component" value="Unassembled WGS sequence"/>
</dbReference>
<evidence type="ECO:0000256" key="7">
    <source>
        <dbReference type="ARBA" id="ARBA00023239"/>
    </source>
</evidence>
<accession>A0A0B1T020</accession>
<dbReference type="AlphaFoldDB" id="A0A0B1T020"/>
<evidence type="ECO:0000256" key="10">
    <source>
        <dbReference type="SAM" id="Coils"/>
    </source>
</evidence>
<keyword evidence="6" id="KW-0342">GTP-binding</keyword>
<dbReference type="Gene3D" id="6.10.250.780">
    <property type="match status" value="1"/>
</dbReference>
<dbReference type="InterPro" id="IPR042463">
    <property type="entry name" value="HNOB_dom_associated_sf"/>
</dbReference>